<dbReference type="PANTHER" id="PTHR11839:SF18">
    <property type="entry name" value="NUDIX HYDROLASE DOMAIN-CONTAINING PROTEIN"/>
    <property type="match status" value="1"/>
</dbReference>
<comment type="caution">
    <text evidence="4">The sequence shown here is derived from an EMBL/GenBank/DDBJ whole genome shotgun (WGS) entry which is preliminary data.</text>
</comment>
<proteinExistence type="predicted"/>
<dbReference type="OrthoDB" id="9806150at2"/>
<evidence type="ECO:0000313" key="5">
    <source>
        <dbReference type="Proteomes" id="UP000293036"/>
    </source>
</evidence>
<comment type="cofactor">
    <cofactor evidence="1">
        <name>Mg(2+)</name>
        <dbReference type="ChEBI" id="CHEBI:18420"/>
    </cofactor>
</comment>
<dbReference type="GO" id="GO:0019693">
    <property type="term" value="P:ribose phosphate metabolic process"/>
    <property type="evidence" value="ECO:0007669"/>
    <property type="project" value="TreeGrafter"/>
</dbReference>
<evidence type="ECO:0000313" key="4">
    <source>
        <dbReference type="EMBL" id="TBW23011.1"/>
    </source>
</evidence>
<accession>A0A4Q9V1P3</accession>
<dbReference type="EMBL" id="SJDT01000002">
    <property type="protein sequence ID" value="TBW23011.1"/>
    <property type="molecule type" value="Genomic_DNA"/>
</dbReference>
<dbReference type="AlphaFoldDB" id="A0A4Q9V1P3"/>
<dbReference type="Pfam" id="PF00293">
    <property type="entry name" value="NUDIX"/>
    <property type="match status" value="1"/>
</dbReference>
<evidence type="ECO:0000256" key="2">
    <source>
        <dbReference type="ARBA" id="ARBA00022801"/>
    </source>
</evidence>
<dbReference type="PANTHER" id="PTHR11839">
    <property type="entry name" value="UDP/ADP-SUGAR PYROPHOSPHATASE"/>
    <property type="match status" value="1"/>
</dbReference>
<dbReference type="RefSeq" id="WP_131280248.1">
    <property type="nucleotide sequence ID" value="NZ_JBHSLR010000009.1"/>
</dbReference>
<dbReference type="Gene3D" id="3.90.79.10">
    <property type="entry name" value="Nucleoside Triphosphate Pyrophosphohydrolase"/>
    <property type="match status" value="1"/>
</dbReference>
<evidence type="ECO:0000259" key="3">
    <source>
        <dbReference type="PROSITE" id="PS51462"/>
    </source>
</evidence>
<dbReference type="GO" id="GO:0016787">
    <property type="term" value="F:hydrolase activity"/>
    <property type="evidence" value="ECO:0007669"/>
    <property type="project" value="UniProtKB-KW"/>
</dbReference>
<gene>
    <name evidence="4" type="ORF">EZJ44_03745</name>
</gene>
<dbReference type="GO" id="GO:0006753">
    <property type="term" value="P:nucleoside phosphate metabolic process"/>
    <property type="evidence" value="ECO:0007669"/>
    <property type="project" value="TreeGrafter"/>
</dbReference>
<protein>
    <submittedName>
        <fullName evidence="4">NUDIX hydrolase</fullName>
    </submittedName>
</protein>
<dbReference type="InterPro" id="IPR015797">
    <property type="entry name" value="NUDIX_hydrolase-like_dom_sf"/>
</dbReference>
<dbReference type="GO" id="GO:0005829">
    <property type="term" value="C:cytosol"/>
    <property type="evidence" value="ECO:0007669"/>
    <property type="project" value="TreeGrafter"/>
</dbReference>
<dbReference type="SUPFAM" id="SSF55811">
    <property type="entry name" value="Nudix"/>
    <property type="match status" value="1"/>
</dbReference>
<evidence type="ECO:0000256" key="1">
    <source>
        <dbReference type="ARBA" id="ARBA00001946"/>
    </source>
</evidence>
<keyword evidence="2 4" id="KW-0378">Hydrolase</keyword>
<dbReference type="Proteomes" id="UP000293036">
    <property type="component" value="Unassembled WGS sequence"/>
</dbReference>
<reference evidence="4 5" key="1">
    <citation type="submission" date="2019-02" db="EMBL/GenBank/DDBJ databases">
        <title>Arcanobacterium bovis sp. nov., isolated from the milk of a cow with mastitis.</title>
        <authorList>
            <person name="Sammra O."/>
            <person name="Foster G."/>
            <person name="Hassan A."/>
            <person name="Alssahen M."/>
            <person name="Laemmler C."/>
            <person name="Borowiak M."/>
            <person name="Malorny B."/>
            <person name="Abdulmawjood A."/>
        </authorList>
    </citation>
    <scope>NUCLEOTIDE SEQUENCE [LARGE SCALE GENOMIC DNA]</scope>
    <source>
        <strain evidence="4 5">C605018/01/1</strain>
    </source>
</reference>
<keyword evidence="5" id="KW-1185">Reference proteome</keyword>
<dbReference type="PROSITE" id="PS51462">
    <property type="entry name" value="NUDIX"/>
    <property type="match status" value="1"/>
</dbReference>
<name>A0A4Q9V1P3_9ACTO</name>
<organism evidence="4 5">
    <name type="scientific">Arcanobacterium bovis</name>
    <dbReference type="NCBI Taxonomy" id="2529275"/>
    <lineage>
        <taxon>Bacteria</taxon>
        <taxon>Bacillati</taxon>
        <taxon>Actinomycetota</taxon>
        <taxon>Actinomycetes</taxon>
        <taxon>Actinomycetales</taxon>
        <taxon>Actinomycetaceae</taxon>
        <taxon>Arcanobacterium</taxon>
    </lineage>
</organism>
<sequence>MDRKYNYKLRDFAAPEHVDIISTSVEYRGGIFDISDDRIRFNSGDVVQRQYMKHDDAVAIVPIRRRADEWEVLLIRQYRHAPRRIFWEIPAGLRDVGGESPLLCAQRELEEETGMAASDWRKLVSFYTSPGCSDENLEIFVAVEPVTSDAAGSFHAEAEEREIVSQWFALRDIHDAILRGELQSPTLVLGILAVKSLLSQGLEALERA</sequence>
<feature type="domain" description="Nudix hydrolase" evidence="3">
    <location>
        <begin position="53"/>
        <end position="186"/>
    </location>
</feature>
<dbReference type="InterPro" id="IPR000086">
    <property type="entry name" value="NUDIX_hydrolase_dom"/>
</dbReference>